<proteinExistence type="inferred from homology"/>
<keyword evidence="2 5" id="KW-0813">Transport</keyword>
<sequence>MYHSASASSSQGIHTLLEAEQEASKIVEQARDYRIEHLKEARDEATKDIAKLQARKNEELAEIQKKSANQTELTQSIAAETQQRLATIKSQFEKNKQEASNRLIAAVSTVQFD</sequence>
<comment type="function">
    <text evidence="5">Subunit of the V1 complex of vacuolar(H+)-ATPase (V-ATPase), a multisubunit enzyme composed of a peripheral complex (V1) that hydrolyzes ATP and a membrane integral complex (V0) that translocates protons. V-ATPase is responsible for acidifying and maintaining the pH of intracellular compartments and in some cell types, is targeted to the plasma membrane, where it is responsible for acidifying the extracellular environment.</text>
</comment>
<dbReference type="InterPro" id="IPR005124">
    <property type="entry name" value="V-ATPase_G"/>
</dbReference>
<name>A0A2G5B383_COERN</name>
<dbReference type="Pfam" id="PF03179">
    <property type="entry name" value="V-ATPase_G"/>
    <property type="match status" value="1"/>
</dbReference>
<dbReference type="OrthoDB" id="250802at2759"/>
<keyword evidence="6" id="KW-0175">Coiled coil</keyword>
<feature type="coiled-coil region" evidence="6">
    <location>
        <begin position="16"/>
        <end position="98"/>
    </location>
</feature>
<accession>A0A2G5B383</accession>
<dbReference type="PANTHER" id="PTHR12713:SF11">
    <property type="entry name" value="V-TYPE PROTON ATPASE SUBUNIT G"/>
    <property type="match status" value="1"/>
</dbReference>
<organism evidence="7 8">
    <name type="scientific">Coemansia reversa (strain ATCC 12441 / NRRL 1564)</name>
    <dbReference type="NCBI Taxonomy" id="763665"/>
    <lineage>
        <taxon>Eukaryota</taxon>
        <taxon>Fungi</taxon>
        <taxon>Fungi incertae sedis</taxon>
        <taxon>Zoopagomycota</taxon>
        <taxon>Kickxellomycotina</taxon>
        <taxon>Kickxellomycetes</taxon>
        <taxon>Kickxellales</taxon>
        <taxon>Kickxellaceae</taxon>
        <taxon>Coemansia</taxon>
    </lineage>
</organism>
<dbReference type="GO" id="GO:0046961">
    <property type="term" value="F:proton-transporting ATPase activity, rotational mechanism"/>
    <property type="evidence" value="ECO:0007669"/>
    <property type="project" value="InterPro"/>
</dbReference>
<keyword evidence="8" id="KW-1185">Reference proteome</keyword>
<dbReference type="GO" id="GO:0016887">
    <property type="term" value="F:ATP hydrolysis activity"/>
    <property type="evidence" value="ECO:0007669"/>
    <property type="project" value="TreeGrafter"/>
</dbReference>
<dbReference type="Gene3D" id="1.20.5.2950">
    <property type="match status" value="1"/>
</dbReference>
<evidence type="ECO:0000256" key="2">
    <source>
        <dbReference type="ARBA" id="ARBA00022448"/>
    </source>
</evidence>
<comment type="subunit">
    <text evidence="5">V-ATPase is a heteromultimeric enzyme made up of two complexes: the ATP-hydrolytic V1 complex and the proton translocation V0 complex.</text>
</comment>
<dbReference type="GO" id="GO:0000221">
    <property type="term" value="C:vacuolar proton-transporting V-type ATPase, V1 domain"/>
    <property type="evidence" value="ECO:0007669"/>
    <property type="project" value="TreeGrafter"/>
</dbReference>
<comment type="similarity">
    <text evidence="1 5">Belongs to the V-ATPase G subunit family.</text>
</comment>
<evidence type="ECO:0000313" key="8">
    <source>
        <dbReference type="Proteomes" id="UP000242474"/>
    </source>
</evidence>
<dbReference type="NCBIfam" id="TIGR01147">
    <property type="entry name" value="V_ATP_synt_G"/>
    <property type="match status" value="1"/>
</dbReference>
<evidence type="ECO:0000256" key="4">
    <source>
        <dbReference type="ARBA" id="ARBA00023065"/>
    </source>
</evidence>
<evidence type="ECO:0000313" key="7">
    <source>
        <dbReference type="EMBL" id="PIA13455.1"/>
    </source>
</evidence>
<dbReference type="AlphaFoldDB" id="A0A2G5B383"/>
<evidence type="ECO:0000256" key="1">
    <source>
        <dbReference type="ARBA" id="ARBA00010066"/>
    </source>
</evidence>
<reference evidence="7 8" key="1">
    <citation type="journal article" date="2015" name="Genome Biol. Evol.">
        <title>Phylogenomic analyses indicate that early fungi evolved digesting cell walls of algal ancestors of land plants.</title>
        <authorList>
            <person name="Chang Y."/>
            <person name="Wang S."/>
            <person name="Sekimoto S."/>
            <person name="Aerts A.L."/>
            <person name="Choi C."/>
            <person name="Clum A."/>
            <person name="LaButti K.M."/>
            <person name="Lindquist E.A."/>
            <person name="Yee Ngan C."/>
            <person name="Ohm R.A."/>
            <person name="Salamov A.A."/>
            <person name="Grigoriev I.V."/>
            <person name="Spatafora J.W."/>
            <person name="Berbee M.L."/>
        </authorList>
    </citation>
    <scope>NUCLEOTIDE SEQUENCE [LARGE SCALE GENOMIC DNA]</scope>
    <source>
        <strain evidence="7 8">NRRL 1564</strain>
    </source>
</reference>
<protein>
    <recommendedName>
        <fullName evidence="5">V-type proton ATPase subunit G</fullName>
    </recommendedName>
</protein>
<evidence type="ECO:0000256" key="6">
    <source>
        <dbReference type="SAM" id="Coils"/>
    </source>
</evidence>
<gene>
    <name evidence="7" type="ORF">COEREDRAFT_104106</name>
</gene>
<evidence type="ECO:0000256" key="5">
    <source>
        <dbReference type="RuleBase" id="RU364019"/>
    </source>
</evidence>
<dbReference type="Proteomes" id="UP000242474">
    <property type="component" value="Unassembled WGS sequence"/>
</dbReference>
<dbReference type="EMBL" id="KZ303537">
    <property type="protein sequence ID" value="PIA13455.1"/>
    <property type="molecule type" value="Genomic_DNA"/>
</dbReference>
<dbReference type="PANTHER" id="PTHR12713">
    <property type="entry name" value="VACUOLAR ATP SYNTHASE SUBUNIT G"/>
    <property type="match status" value="1"/>
</dbReference>
<keyword evidence="3 5" id="KW-0375">Hydrogen ion transport</keyword>
<keyword evidence="4 5" id="KW-0406">Ion transport</keyword>
<evidence type="ECO:0000256" key="3">
    <source>
        <dbReference type="ARBA" id="ARBA00022781"/>
    </source>
</evidence>
<dbReference type="STRING" id="763665.A0A2G5B383"/>